<sequence length="444" mass="46900">LETYTLAHSTDTYQSTILSNPTEHYGNTAGTSCSQHADHMARSSQNVGRPYINMVPPSHRNGLQPIEECRFSSNASEYSLTQPLARRALVPSESTPIPTCSSVSGLSDPIESRNGTSTQNLLNGNGTGSANSTQGSYVNVTACALSTNRTGTAVSNSSAGSHTVQYINLASASMRSCSTDSPSGHCVSLTITTPVQSICQCYRTEPTTNHVALSSTSHSPRKCSGEQSPCHIRSTCSTSVCLHQSNMAQTFATDQCNKECVPAVLPTSKPGVLSNNVPRLHYAHLTLSNDSTCRMLRPSSSATSNRESSSDLRPNIHTVQSLPCAFVGTTGATGTVMSTSHSGDIATTTSVSTTCSGLNYVTIDLVQTKALSELERELRGATESESGSHSLLNTGSRRATISRAGTHSATLPGPSTTVDVSLNNFSAHISTLCDNNITFRFLFS</sequence>
<evidence type="ECO:0000313" key="2">
    <source>
        <dbReference type="WBParaSite" id="ECPE_0000451201-mRNA-1"/>
    </source>
</evidence>
<accession>A0A183AC15</accession>
<name>A0A183AC15_9TREM</name>
<organism evidence="2">
    <name type="scientific">Echinostoma caproni</name>
    <dbReference type="NCBI Taxonomy" id="27848"/>
    <lineage>
        <taxon>Eukaryota</taxon>
        <taxon>Metazoa</taxon>
        <taxon>Spiralia</taxon>
        <taxon>Lophotrochozoa</taxon>
        <taxon>Platyhelminthes</taxon>
        <taxon>Trematoda</taxon>
        <taxon>Digenea</taxon>
        <taxon>Plagiorchiida</taxon>
        <taxon>Echinostomata</taxon>
        <taxon>Echinostomatoidea</taxon>
        <taxon>Echinostomatidae</taxon>
        <taxon>Echinostoma</taxon>
    </lineage>
</organism>
<feature type="compositionally biased region" description="Polar residues" evidence="1">
    <location>
        <begin position="96"/>
        <end position="105"/>
    </location>
</feature>
<reference evidence="2" key="1">
    <citation type="submission" date="2016-06" db="UniProtKB">
        <authorList>
            <consortium name="WormBaseParasite"/>
        </authorList>
    </citation>
    <scope>IDENTIFICATION</scope>
</reference>
<dbReference type="WBParaSite" id="ECPE_0000451201-mRNA-1">
    <property type="protein sequence ID" value="ECPE_0000451201-mRNA-1"/>
    <property type="gene ID" value="ECPE_0000451201"/>
</dbReference>
<proteinExistence type="predicted"/>
<evidence type="ECO:0000256" key="1">
    <source>
        <dbReference type="SAM" id="MobiDB-lite"/>
    </source>
</evidence>
<protein>
    <submittedName>
        <fullName evidence="2">Uncharacterized protein</fullName>
    </submittedName>
</protein>
<feature type="region of interest" description="Disordered" evidence="1">
    <location>
        <begin position="96"/>
        <end position="119"/>
    </location>
</feature>
<dbReference type="AlphaFoldDB" id="A0A183AC15"/>